<evidence type="ECO:0000313" key="3">
    <source>
        <dbReference type="Proteomes" id="UP000360750"/>
    </source>
</evidence>
<dbReference type="Proteomes" id="UP000360750">
    <property type="component" value="Unassembled WGS sequence"/>
</dbReference>
<dbReference type="GeneID" id="60751824"/>
<dbReference type="InterPro" id="IPR036388">
    <property type="entry name" value="WH-like_DNA-bd_sf"/>
</dbReference>
<accession>A0ABD7V7P7</accession>
<protein>
    <submittedName>
        <fullName evidence="2">Host cell surface-exposed lipoprotein</fullName>
    </submittedName>
</protein>
<feature type="domain" description="Putative host cell surface-exposed lipoprotein Ltp-like HTH region" evidence="1">
    <location>
        <begin position="105"/>
        <end position="148"/>
    </location>
</feature>
<gene>
    <name evidence="2" type="ORF">NCTC8139_03853</name>
</gene>
<dbReference type="Pfam" id="PF07553">
    <property type="entry name" value="Lipoprotein_Ltp"/>
    <property type="match status" value="2"/>
</dbReference>
<sequence>MNFSWTRKWPWAAGVLAAFVVAIGVLAGTGGVGPESTAAPWPAEVSQVTVKLASERSNAVAMARDYLEISGFSRSGLIDQLEYEGFSTSDATAAVNQLEADGEVDWYEQAARTARSYREISPFSRKGLIEQLEYEGFTYQQAVYGADHS</sequence>
<organism evidence="2 3">
    <name type="scientific">Gordonia paraffinivorans</name>
    <dbReference type="NCBI Taxonomy" id="175628"/>
    <lineage>
        <taxon>Bacteria</taxon>
        <taxon>Bacillati</taxon>
        <taxon>Actinomycetota</taxon>
        <taxon>Actinomycetes</taxon>
        <taxon>Mycobacteriales</taxon>
        <taxon>Gordoniaceae</taxon>
        <taxon>Gordonia</taxon>
    </lineage>
</organism>
<reference evidence="2 3" key="1">
    <citation type="submission" date="2019-02" db="EMBL/GenBank/DDBJ databases">
        <authorList>
            <consortium name="Pathogen Informatics"/>
        </authorList>
    </citation>
    <scope>NUCLEOTIDE SEQUENCE [LARGE SCALE GENOMIC DNA]</scope>
    <source>
        <strain evidence="2 3">3012STDY6756503</strain>
    </source>
</reference>
<evidence type="ECO:0000313" key="2">
    <source>
        <dbReference type="EMBL" id="VFA90270.1"/>
    </source>
</evidence>
<proteinExistence type="predicted"/>
<evidence type="ECO:0000259" key="1">
    <source>
        <dbReference type="Pfam" id="PF07553"/>
    </source>
</evidence>
<dbReference type="RefSeq" id="WP_131735179.1">
    <property type="nucleotide sequence ID" value="NZ_CAACYD010000007.1"/>
</dbReference>
<name>A0ABD7V7P7_9ACTN</name>
<dbReference type="EMBL" id="CAACYD010000007">
    <property type="protein sequence ID" value="VFA90270.1"/>
    <property type="molecule type" value="Genomic_DNA"/>
</dbReference>
<dbReference type="Gene3D" id="1.10.10.10">
    <property type="entry name" value="Winged helix-like DNA-binding domain superfamily/Winged helix DNA-binding domain"/>
    <property type="match status" value="2"/>
</dbReference>
<keyword evidence="2" id="KW-0449">Lipoprotein</keyword>
<dbReference type="InterPro" id="IPR011434">
    <property type="entry name" value="Ltp-like_HTH"/>
</dbReference>
<comment type="caution">
    <text evidence="2">The sequence shown here is derived from an EMBL/GenBank/DDBJ whole genome shotgun (WGS) entry which is preliminary data.</text>
</comment>
<dbReference type="AlphaFoldDB" id="A0ABD7V7P7"/>
<feature type="domain" description="Putative host cell surface-exposed lipoprotein Ltp-like HTH region" evidence="1">
    <location>
        <begin position="55"/>
        <end position="98"/>
    </location>
</feature>